<comment type="caution">
    <text evidence="1">The sequence shown here is derived from an EMBL/GenBank/DDBJ whole genome shotgun (WGS) entry which is preliminary data.</text>
</comment>
<dbReference type="EMBL" id="BAABLK010000035">
    <property type="protein sequence ID" value="GAA5228193.1"/>
    <property type="molecule type" value="Genomic_DNA"/>
</dbReference>
<evidence type="ECO:0000313" key="1">
    <source>
        <dbReference type="EMBL" id="GAA5228193.1"/>
    </source>
</evidence>
<evidence type="ECO:0000313" key="2">
    <source>
        <dbReference type="Proteomes" id="UP001501257"/>
    </source>
</evidence>
<reference evidence="2" key="1">
    <citation type="journal article" date="2019" name="Int. J. Syst. Evol. Microbiol.">
        <title>The Global Catalogue of Microorganisms (GCM) 10K type strain sequencing project: providing services to taxonomists for standard genome sequencing and annotation.</title>
        <authorList>
            <consortium name="The Broad Institute Genomics Platform"/>
            <consortium name="The Broad Institute Genome Sequencing Center for Infectious Disease"/>
            <person name="Wu L."/>
            <person name="Ma J."/>
        </authorList>
    </citation>
    <scope>NUCLEOTIDE SEQUENCE [LARGE SCALE GENOMIC DNA]</scope>
    <source>
        <strain evidence="2">JCM 18952</strain>
    </source>
</reference>
<name>A0ABP9TR07_9MICC</name>
<dbReference type="RefSeq" id="WP_210100335.1">
    <property type="nucleotide sequence ID" value="NZ_BAABLK010000035.1"/>
</dbReference>
<protein>
    <submittedName>
        <fullName evidence="1">Uncharacterized protein</fullName>
    </submittedName>
</protein>
<keyword evidence="2" id="KW-1185">Reference proteome</keyword>
<accession>A0ABP9TR07</accession>
<gene>
    <name evidence="1" type="ORF">GCM10025778_27260</name>
</gene>
<proteinExistence type="predicted"/>
<dbReference type="Proteomes" id="UP001501257">
    <property type="component" value="Unassembled WGS sequence"/>
</dbReference>
<sequence length="57" mass="5921">MDSARDAAVATCSNDLIGLEKTDSRVGGAEVVTSGEEVLDGWVSLSDFLVVNPDATH</sequence>
<organism evidence="1 2">
    <name type="scientific">Paeniglutamicibacter antarcticus</name>
    <dbReference type="NCBI Taxonomy" id="494023"/>
    <lineage>
        <taxon>Bacteria</taxon>
        <taxon>Bacillati</taxon>
        <taxon>Actinomycetota</taxon>
        <taxon>Actinomycetes</taxon>
        <taxon>Micrococcales</taxon>
        <taxon>Micrococcaceae</taxon>
        <taxon>Paeniglutamicibacter</taxon>
    </lineage>
</organism>